<dbReference type="OrthoDB" id="1046782at2759"/>
<gene>
    <name evidence="3" type="ORF">N0V84_001225</name>
</gene>
<dbReference type="PANTHER" id="PTHR24359:SF1">
    <property type="entry name" value="INHIBITOR OF NUCLEAR FACTOR KAPPA-B KINASE EPSILON SUBUNIT HOMOLOG 1-RELATED"/>
    <property type="match status" value="1"/>
</dbReference>
<reference evidence="3" key="1">
    <citation type="submission" date="2022-10" db="EMBL/GenBank/DDBJ databases">
        <title>Tapping the CABI collections for fungal endophytes: first genome assemblies for Collariella, Neodidymelliopsis, Ascochyta clinopodiicola, Didymella pomorum, Didymosphaeria variabile, Neocosmospora piperis and Neocucurbitaria cava.</title>
        <authorList>
            <person name="Hill R."/>
        </authorList>
    </citation>
    <scope>NUCLEOTIDE SEQUENCE</scope>
    <source>
        <strain evidence="3">IMI 366586</strain>
    </source>
</reference>
<evidence type="ECO:0000313" key="4">
    <source>
        <dbReference type="Proteomes" id="UP001140502"/>
    </source>
</evidence>
<dbReference type="PROSITE" id="PS50011">
    <property type="entry name" value="PROTEIN_KINASE_DOM"/>
    <property type="match status" value="1"/>
</dbReference>
<organism evidence="3 4">
    <name type="scientific">Fusarium piperis</name>
    <dbReference type="NCBI Taxonomy" id="1435070"/>
    <lineage>
        <taxon>Eukaryota</taxon>
        <taxon>Fungi</taxon>
        <taxon>Dikarya</taxon>
        <taxon>Ascomycota</taxon>
        <taxon>Pezizomycotina</taxon>
        <taxon>Sordariomycetes</taxon>
        <taxon>Hypocreomycetidae</taxon>
        <taxon>Hypocreales</taxon>
        <taxon>Nectriaceae</taxon>
        <taxon>Fusarium</taxon>
        <taxon>Fusarium solani species complex</taxon>
    </lineage>
</organism>
<sequence>MRNDTNNKYWRRHVDQDLQPYVCLYRRCTNSLFAHKSDWSKHMATAHSQEWPSKAHSMTWYCDLGHAETAVFDNETDWRKHMRKLSLHPGRSKPPTDAQLDALSAGKQKLARRDPYVCLFCEEKPQRIAILGDRGNSTDMASILVDHIAEHVKSLSFLSLPGLEGAAAEDDARSTNIENTSRKRCRNPGSPPQPASGVEFVEDISLTFDDDDGKAGSQVNKKLAQLDQIDHESNLADRLCDAMESYFDGEKKTKSWLPREALLDICQRSDIFDKLKKTFSLSDAQRYCDYVCGDSFKDAQTGRSAHKIFAILVLIKELEKLGRFVNSGYCDDNLPFTWDDDILQPLNPNQYNEHQSVFKKGEKSFMQSFHAKQWQIHVPFIYRKDNQALEYQLHPETIMPWKSRTPVTKHGGFAKVYMVDIHPGHHAFDGYNKFALKVLRPTDQRADLEGFQRELYALRRTTPGPHVIELLATFKRGGELSFLFPWADEGNLAEIMLKRPPELLGSGSDASRVLTRWLTEQCAGIAEGLHGIHDTQPQIRHDDELDKAEWKDNFGIHGDVKPENILMFKSKGKGKGTSLGELTLSDFGLSRFHSKDSRSNQPGGGIMSLTYASPEQNTYGQFHVSRRSDVWALGCVFSMLLTWAIRGPDALTAYHNARHDEKEPGLSERWHQDTFYGLNVAVNGERTIPDGFFLKKAVIDCIDENKNAISGPDRNSNFLIEFLDFIRDRMLKINFAERARSEEVCRFFDQHTRECGSADYSITLPTLTGSL</sequence>
<dbReference type="Proteomes" id="UP001140502">
    <property type="component" value="Unassembled WGS sequence"/>
</dbReference>
<dbReference type="CDD" id="cd00180">
    <property type="entry name" value="PKc"/>
    <property type="match status" value="1"/>
</dbReference>
<dbReference type="AlphaFoldDB" id="A0A9W9BTJ1"/>
<proteinExistence type="predicted"/>
<evidence type="ECO:0000256" key="1">
    <source>
        <dbReference type="SAM" id="MobiDB-lite"/>
    </source>
</evidence>
<dbReference type="Pfam" id="PF00069">
    <property type="entry name" value="Pkinase"/>
    <property type="match status" value="1"/>
</dbReference>
<feature type="domain" description="Protein kinase" evidence="2">
    <location>
        <begin position="402"/>
        <end position="754"/>
    </location>
</feature>
<keyword evidence="4" id="KW-1185">Reference proteome</keyword>
<feature type="region of interest" description="Disordered" evidence="1">
    <location>
        <begin position="168"/>
        <end position="197"/>
    </location>
</feature>
<dbReference type="GO" id="GO:0005524">
    <property type="term" value="F:ATP binding"/>
    <property type="evidence" value="ECO:0007669"/>
    <property type="project" value="InterPro"/>
</dbReference>
<accession>A0A9W9BTJ1</accession>
<dbReference type="Gene3D" id="1.10.510.10">
    <property type="entry name" value="Transferase(Phosphotransferase) domain 1"/>
    <property type="match status" value="1"/>
</dbReference>
<evidence type="ECO:0000313" key="3">
    <source>
        <dbReference type="EMBL" id="KAJ4328354.1"/>
    </source>
</evidence>
<name>A0A9W9BTJ1_9HYPO</name>
<dbReference type="EMBL" id="JAPEUR010000012">
    <property type="protein sequence ID" value="KAJ4328354.1"/>
    <property type="molecule type" value="Genomic_DNA"/>
</dbReference>
<dbReference type="GO" id="GO:0004674">
    <property type="term" value="F:protein serine/threonine kinase activity"/>
    <property type="evidence" value="ECO:0007669"/>
    <property type="project" value="TreeGrafter"/>
</dbReference>
<dbReference type="InterPro" id="IPR011009">
    <property type="entry name" value="Kinase-like_dom_sf"/>
</dbReference>
<evidence type="ECO:0000259" key="2">
    <source>
        <dbReference type="PROSITE" id="PS50011"/>
    </source>
</evidence>
<dbReference type="InterPro" id="IPR000719">
    <property type="entry name" value="Prot_kinase_dom"/>
</dbReference>
<dbReference type="PANTHER" id="PTHR24359">
    <property type="entry name" value="SERINE/THREONINE-PROTEIN KINASE SBK1"/>
    <property type="match status" value="1"/>
</dbReference>
<comment type="caution">
    <text evidence="3">The sequence shown here is derived from an EMBL/GenBank/DDBJ whole genome shotgun (WGS) entry which is preliminary data.</text>
</comment>
<protein>
    <recommendedName>
        <fullName evidence="2">Protein kinase domain-containing protein</fullName>
    </recommendedName>
</protein>
<dbReference type="SMART" id="SM00220">
    <property type="entry name" value="S_TKc"/>
    <property type="match status" value="1"/>
</dbReference>
<dbReference type="SUPFAM" id="SSF56112">
    <property type="entry name" value="Protein kinase-like (PK-like)"/>
    <property type="match status" value="1"/>
</dbReference>